<dbReference type="InterPro" id="IPR039804">
    <property type="entry name" value="RING-CH-C4HC3_LTN1"/>
</dbReference>
<comment type="catalytic activity">
    <reaction evidence="1 16">
        <text>S-ubiquitinyl-[E2 ubiquitin-conjugating enzyme]-L-cysteine + [acceptor protein]-L-lysine = [E2 ubiquitin-conjugating enzyme]-L-cysteine + N(6)-ubiquitinyl-[acceptor protein]-L-lysine.</text>
        <dbReference type="EC" id="2.3.2.27"/>
    </reaction>
</comment>
<evidence type="ECO:0000256" key="12">
    <source>
        <dbReference type="ARBA" id="ARBA00022786"/>
    </source>
</evidence>
<dbReference type="InterPro" id="IPR054476">
    <property type="entry name" value="Ltn1_N"/>
</dbReference>
<evidence type="ECO:0000256" key="14">
    <source>
        <dbReference type="ARBA" id="ARBA00055150"/>
    </source>
</evidence>
<dbReference type="PANTHER" id="PTHR12389">
    <property type="entry name" value="ZINC FINGER PROTEIN 294"/>
    <property type="match status" value="1"/>
</dbReference>
<dbReference type="FunFam" id="3.30.40.10:FF:000038">
    <property type="entry name" value="E3 ubiquitin-protein ligase listerin"/>
    <property type="match status" value="1"/>
</dbReference>
<evidence type="ECO:0000259" key="17">
    <source>
        <dbReference type="PROSITE" id="PS50089"/>
    </source>
</evidence>
<sequence>MKRHGKPKPALGTGFGGFSTSSTALSYITPPPDLSNIPQDIVVPFKNLTKKDSITKSKALEEIVSYVQNRSDGKNGEIEEPILEAWAQLYAQASIDNSRRVRELSHILLIELLKAAKQRMAKRIPAMVGPWLAGTFDRDRAVSRAATDGFSTFLDTEEKASKFWRRCQVQILEYATEAIKETPGTLSDERVSTKEDADAKYYRVMGASLSLVLNLLKKAEISEVQDGLAEYFAVESVWNMAASEDAFVRRTLFQLLQASLDVTPVSLKPNLAQIGRALLSDSLKCSQSTSAADLLKALATLTKTFPEVWGTKKHPLQRVQPFVEKGSQGCSWVYWEELDRLLSVLPETKPTSIEIATHFLVSLRQGISNREEPRANSLYAWACYINALERFLNSVTPTAQFLEKHFYPLTQQYLHQTAELKAWTSPPQPRLFPKAWRIVARHSGPNIQTSIVEEWQRLSDSLVSRMSISLPEVSKEYQKSQQELAADGERWFILVEAILGESRGQTEERSDDTLLRTTVTSSSSKVLHAALDLLQRRNYKPFGAASLLQSGFKRCPNLFASEDQIHLLFPLQKPDQIKTLVTSPSLPYLVSCLEMAASKLPHHFNTIWETLVDSALECDVASRATAILHLISTHSAALPAQHHHLLQEYLISNWLDSSQSTSSISSDLHKAALNFDALDSNSTKTVTAGLVRQLGVLPDSGLVLDALRLIADKKPNVLSQDHDLHVDLVTRLLSLVEVSDQSVSEKATALRARLDQQSTGLRPLVRIIQENLDDVDASSLGIDILLQQAAATLGSGDLPVEELFPSSNVWMTELSSFLRDVPNPSLSLTSSLGGAYFLVEKPQNPSVSSSKRDRKGRSIPARMALYTTKLLSSGVQVSSLPEEFQVELLYLLSLTAELAADQLTLMEANGLWDQPAKEEIAAEIEECVTLGQKTISSIISGAKDWRGLDLTGSSLVERLIKIMLQQINNLSPMALYSAKALSALLETSVEAHGPPLKLEDWFGKLGIMRATPHTIFAAIAFITGLGEALASSKAVTILCTRLMSEMVGALPSQDKTLYSLVLLNTCMSVFETGGLPVENRKQIMALKTMTSWMNTPDEMSTELAAETCKAVHRMFPSVKNAYGPYWEQIIEYCVFLWSGAAQYPADERLPYIYSSLKMMSALETATDANDDLVEALAGHSDSTSKALIGLLKLPRDVDTQPCQIVDELLCRVVDKIPLEHLKDLSELFGLVASESRAIQTAAFGFLHRALPAAQQQIGVEVLLDKTDIDARLPDELLSLLLDAPTLEAYPDDLLVHFPTPVRSYLLAWHLIFDAYNAAPLKVRRDYTECLKTENYIGPLLEFTFDVLGHSAAHPLNLEKEGLTEDHIRSYNIKLADAEPEERNMHWLLVHIFYMVLRHTPGLFKAWFLACRSKQTKVAVEPWMVKYFSPLIISEAMDEVNEWIETQEPPAADENELVVRVSKTGKEVTAGYEIDEEIASIVIRVPPAYPLETVSVAGLHRVAVSEKKWQSWIMATQGVITFANGSITDGLVAFRRNIVGALKGQTECAICYAIVSSDKMLPDKKCGTCNHLFHRLCLYKWFQSSSQNSCPLCRNPIDYLGADTKSRRGAA</sequence>
<keyword evidence="12 16" id="KW-0833">Ubl conjugation pathway</keyword>
<keyword evidence="13 16" id="KW-0862">Zinc</keyword>
<dbReference type="EC" id="2.3.2.27" evidence="5 16"/>
<keyword evidence="7" id="KW-0963">Cytoplasm</keyword>
<evidence type="ECO:0000256" key="7">
    <source>
        <dbReference type="ARBA" id="ARBA00022490"/>
    </source>
</evidence>
<keyword evidence="10" id="KW-0677">Repeat</keyword>
<evidence type="ECO:0000256" key="10">
    <source>
        <dbReference type="ARBA" id="ARBA00022737"/>
    </source>
</evidence>
<dbReference type="InterPro" id="IPR001841">
    <property type="entry name" value="Znf_RING"/>
</dbReference>
<dbReference type="InterPro" id="IPR013083">
    <property type="entry name" value="Znf_RING/FYVE/PHD"/>
</dbReference>
<dbReference type="Pfam" id="PF13639">
    <property type="entry name" value="zf-RING_2"/>
    <property type="match status" value="1"/>
</dbReference>
<dbReference type="SUPFAM" id="SSF48371">
    <property type="entry name" value="ARM repeat"/>
    <property type="match status" value="1"/>
</dbReference>
<dbReference type="Pfam" id="PF22999">
    <property type="entry name" value="LTN1_E3_ligase_6th"/>
    <property type="match status" value="1"/>
</dbReference>
<dbReference type="PROSITE" id="PS50089">
    <property type="entry name" value="ZF_RING_2"/>
    <property type="match status" value="1"/>
</dbReference>
<evidence type="ECO:0000256" key="1">
    <source>
        <dbReference type="ARBA" id="ARBA00000900"/>
    </source>
</evidence>
<keyword evidence="8 16" id="KW-0808">Transferase</keyword>
<dbReference type="GO" id="GO:0061630">
    <property type="term" value="F:ubiquitin protein ligase activity"/>
    <property type="evidence" value="ECO:0007669"/>
    <property type="project" value="UniProtKB-UniRule"/>
</dbReference>
<comment type="similarity">
    <text evidence="4 16">Belongs to the LTN1 family.</text>
</comment>
<dbReference type="PANTHER" id="PTHR12389:SF0">
    <property type="entry name" value="E3 UBIQUITIN-PROTEIN LIGASE LISTERIN"/>
    <property type="match status" value="1"/>
</dbReference>
<comment type="subcellular location">
    <subcellularLocation>
        <location evidence="2">Cytoplasm</location>
        <location evidence="2">Cytosol</location>
    </subcellularLocation>
</comment>
<dbReference type="GO" id="GO:0005829">
    <property type="term" value="C:cytosol"/>
    <property type="evidence" value="ECO:0007669"/>
    <property type="project" value="UniProtKB-SubCell"/>
</dbReference>
<dbReference type="SMART" id="SM00184">
    <property type="entry name" value="RING"/>
    <property type="match status" value="1"/>
</dbReference>
<evidence type="ECO:0000256" key="8">
    <source>
        <dbReference type="ARBA" id="ARBA00022679"/>
    </source>
</evidence>
<evidence type="ECO:0000256" key="15">
    <source>
        <dbReference type="PROSITE-ProRule" id="PRU00175"/>
    </source>
</evidence>
<reference evidence="18" key="1">
    <citation type="journal article" date="2023" name="Mol. Phylogenet. Evol.">
        <title>Genome-scale phylogeny and comparative genomics of the fungal order Sordariales.</title>
        <authorList>
            <person name="Hensen N."/>
            <person name="Bonometti L."/>
            <person name="Westerberg I."/>
            <person name="Brannstrom I.O."/>
            <person name="Guillou S."/>
            <person name="Cros-Aarteil S."/>
            <person name="Calhoun S."/>
            <person name="Haridas S."/>
            <person name="Kuo A."/>
            <person name="Mondo S."/>
            <person name="Pangilinan J."/>
            <person name="Riley R."/>
            <person name="LaButti K."/>
            <person name="Andreopoulos B."/>
            <person name="Lipzen A."/>
            <person name="Chen C."/>
            <person name="Yan M."/>
            <person name="Daum C."/>
            <person name="Ng V."/>
            <person name="Clum A."/>
            <person name="Steindorff A."/>
            <person name="Ohm R.A."/>
            <person name="Martin F."/>
            <person name="Silar P."/>
            <person name="Natvig D.O."/>
            <person name="Lalanne C."/>
            <person name="Gautier V."/>
            <person name="Ament-Velasquez S.L."/>
            <person name="Kruys A."/>
            <person name="Hutchinson M.I."/>
            <person name="Powell A.J."/>
            <person name="Barry K."/>
            <person name="Miller A.N."/>
            <person name="Grigoriev I.V."/>
            <person name="Debuchy R."/>
            <person name="Gladieux P."/>
            <person name="Hiltunen Thoren M."/>
            <person name="Johannesson H."/>
        </authorList>
    </citation>
    <scope>NUCLEOTIDE SEQUENCE</scope>
    <source>
        <strain evidence="18">SMH4131-1</strain>
    </source>
</reference>
<dbReference type="Pfam" id="PF23009">
    <property type="entry name" value="UBC_like"/>
    <property type="match status" value="1"/>
</dbReference>
<evidence type="ECO:0000256" key="13">
    <source>
        <dbReference type="ARBA" id="ARBA00022833"/>
    </source>
</evidence>
<dbReference type="Pfam" id="PF23280">
    <property type="entry name" value="TPR_26"/>
    <property type="match status" value="1"/>
</dbReference>
<accession>A0AAE0IGL1</accession>
<dbReference type="InterPro" id="IPR016024">
    <property type="entry name" value="ARM-type_fold"/>
</dbReference>
<proteinExistence type="inferred from homology"/>
<dbReference type="SUPFAM" id="SSF57850">
    <property type="entry name" value="RING/U-box"/>
    <property type="match status" value="1"/>
</dbReference>
<dbReference type="EMBL" id="JAUEPO010000004">
    <property type="protein sequence ID" value="KAK3324525.1"/>
    <property type="molecule type" value="Genomic_DNA"/>
</dbReference>
<evidence type="ECO:0000256" key="16">
    <source>
        <dbReference type="RuleBase" id="RU367090"/>
    </source>
</evidence>
<evidence type="ECO:0000313" key="19">
    <source>
        <dbReference type="Proteomes" id="UP001286456"/>
    </source>
</evidence>
<keyword evidence="11 15" id="KW-0863">Zinc-finger</keyword>
<dbReference type="Pfam" id="PF22958">
    <property type="entry name" value="Ltn1_1st"/>
    <property type="match status" value="1"/>
</dbReference>
<dbReference type="InterPro" id="IPR054477">
    <property type="entry name" value="LTN1_E3_ligase_6th"/>
</dbReference>
<dbReference type="InterPro" id="IPR057030">
    <property type="entry name" value="TPR_Rkr-1"/>
</dbReference>
<dbReference type="GO" id="GO:0043023">
    <property type="term" value="F:ribosomal large subunit binding"/>
    <property type="evidence" value="ECO:0007669"/>
    <property type="project" value="TreeGrafter"/>
</dbReference>
<dbReference type="GO" id="GO:0072344">
    <property type="term" value="P:rescue of stalled ribosome"/>
    <property type="evidence" value="ECO:0007669"/>
    <property type="project" value="UniProtKB-UniRule"/>
</dbReference>
<comment type="caution">
    <text evidence="18">The sequence shown here is derived from an EMBL/GenBank/DDBJ whole genome shotgun (WGS) entry which is preliminary data.</text>
</comment>
<comment type="subunit">
    <text evidence="16">Component of the ribosome quality control complex (RQC).</text>
</comment>
<comment type="function">
    <text evidence="14">E3 ubiquitin-protein ligase component of the ribosome quality control complex (RQC), a ribosome-associated complex that mediates ubiquitination and extraction of incompletely synthesized nascent chains for proteasomal degradation. Mediates ubiquitination of proteins derived from mRNAs lacking stop codons (non-stop proteins) and other translation arrest products induced by poly-lysine sequences and tandem rare codons. Ubiquitination leads to CDC48 recruitment for extraction and degradation of the incomplete translation product. May indirectly play a role in chromatin function and transcription.</text>
</comment>
<dbReference type="GO" id="GO:0008270">
    <property type="term" value="F:zinc ion binding"/>
    <property type="evidence" value="ECO:0007669"/>
    <property type="project" value="UniProtKB-KW"/>
</dbReference>
<dbReference type="InterPro" id="IPR039795">
    <property type="entry name" value="LTN1/Rkr1"/>
</dbReference>
<evidence type="ECO:0000256" key="4">
    <source>
        <dbReference type="ARBA" id="ARBA00007997"/>
    </source>
</evidence>
<evidence type="ECO:0000256" key="6">
    <source>
        <dbReference type="ARBA" id="ARBA00017157"/>
    </source>
</evidence>
<feature type="domain" description="RING-type" evidence="17">
    <location>
        <begin position="1547"/>
        <end position="1593"/>
    </location>
</feature>
<protein>
    <recommendedName>
        <fullName evidence="6 16">E3 ubiquitin-protein ligase listerin</fullName>
        <ecNumber evidence="5 16">2.3.2.27</ecNumber>
    </recommendedName>
    <alternativeName>
        <fullName evidence="16">RING-type E3 ubiquitin transferase listerin</fullName>
    </alternativeName>
</protein>
<dbReference type="InterPro" id="IPR054478">
    <property type="entry name" value="LTN1_UBC"/>
</dbReference>
<organism evidence="18 19">
    <name type="scientific">Cercophora scortea</name>
    <dbReference type="NCBI Taxonomy" id="314031"/>
    <lineage>
        <taxon>Eukaryota</taxon>
        <taxon>Fungi</taxon>
        <taxon>Dikarya</taxon>
        <taxon>Ascomycota</taxon>
        <taxon>Pezizomycotina</taxon>
        <taxon>Sordariomycetes</taxon>
        <taxon>Sordariomycetidae</taxon>
        <taxon>Sordariales</taxon>
        <taxon>Lasiosphaeriaceae</taxon>
        <taxon>Cercophora</taxon>
    </lineage>
</organism>
<evidence type="ECO:0000256" key="2">
    <source>
        <dbReference type="ARBA" id="ARBA00004514"/>
    </source>
</evidence>
<evidence type="ECO:0000256" key="11">
    <source>
        <dbReference type="ARBA" id="ARBA00022771"/>
    </source>
</evidence>
<dbReference type="GO" id="GO:1990112">
    <property type="term" value="C:RQC complex"/>
    <property type="evidence" value="ECO:0007669"/>
    <property type="project" value="UniProtKB-UniRule"/>
</dbReference>
<dbReference type="SMART" id="SM01197">
    <property type="entry name" value="FANCL_C"/>
    <property type="match status" value="1"/>
</dbReference>
<keyword evidence="19" id="KW-1185">Reference proteome</keyword>
<evidence type="ECO:0000313" key="18">
    <source>
        <dbReference type="EMBL" id="KAK3324525.1"/>
    </source>
</evidence>
<evidence type="ECO:0000256" key="5">
    <source>
        <dbReference type="ARBA" id="ARBA00012483"/>
    </source>
</evidence>
<comment type="function">
    <text evidence="16">E3 ubiquitin-protein ligase. Component of the ribosome quality control complex (RQC), a ribosome-associated complex that mediates ubiquitination and extraction of incompletely synthesized nascent chains for proteasomal degradation.</text>
</comment>
<comment type="pathway">
    <text evidence="3 16">Protein modification; protein ubiquitination.</text>
</comment>
<gene>
    <name evidence="18" type="ORF">B0T19DRAFT_358305</name>
</gene>
<dbReference type="Proteomes" id="UP001286456">
    <property type="component" value="Unassembled WGS sequence"/>
</dbReference>
<keyword evidence="9 16" id="KW-0479">Metal-binding</keyword>
<dbReference type="CDD" id="cd16491">
    <property type="entry name" value="RING-CH-C4HC3_LTN1"/>
    <property type="match status" value="1"/>
</dbReference>
<reference evidence="18" key="2">
    <citation type="submission" date="2023-06" db="EMBL/GenBank/DDBJ databases">
        <authorList>
            <consortium name="Lawrence Berkeley National Laboratory"/>
            <person name="Haridas S."/>
            <person name="Hensen N."/>
            <person name="Bonometti L."/>
            <person name="Westerberg I."/>
            <person name="Brannstrom I.O."/>
            <person name="Guillou S."/>
            <person name="Cros-Aarteil S."/>
            <person name="Calhoun S."/>
            <person name="Kuo A."/>
            <person name="Mondo S."/>
            <person name="Pangilinan J."/>
            <person name="Riley R."/>
            <person name="Labutti K."/>
            <person name="Andreopoulos B."/>
            <person name="Lipzen A."/>
            <person name="Chen C."/>
            <person name="Yanf M."/>
            <person name="Daum C."/>
            <person name="Ng V."/>
            <person name="Clum A."/>
            <person name="Steindorff A."/>
            <person name="Ohm R."/>
            <person name="Martin F."/>
            <person name="Silar P."/>
            <person name="Natvig D."/>
            <person name="Lalanne C."/>
            <person name="Gautier V."/>
            <person name="Ament-Velasquez S.L."/>
            <person name="Kruys A."/>
            <person name="Hutchinson M.I."/>
            <person name="Powell A.J."/>
            <person name="Barry K."/>
            <person name="Miller A.N."/>
            <person name="Grigoriev I.V."/>
            <person name="Debuchy R."/>
            <person name="Gladieux P."/>
            <person name="Thoren M.H."/>
            <person name="Johannesson H."/>
        </authorList>
    </citation>
    <scope>NUCLEOTIDE SEQUENCE</scope>
    <source>
        <strain evidence="18">SMH4131-1</strain>
    </source>
</reference>
<name>A0AAE0IGL1_9PEZI</name>
<dbReference type="GO" id="GO:1990116">
    <property type="term" value="P:ribosome-associated ubiquitin-dependent protein catabolic process"/>
    <property type="evidence" value="ECO:0007669"/>
    <property type="project" value="UniProtKB-UniRule"/>
</dbReference>
<dbReference type="Gene3D" id="3.30.40.10">
    <property type="entry name" value="Zinc/RING finger domain, C3HC4 (zinc finger)"/>
    <property type="match status" value="1"/>
</dbReference>
<evidence type="ECO:0000256" key="3">
    <source>
        <dbReference type="ARBA" id="ARBA00004906"/>
    </source>
</evidence>
<evidence type="ECO:0000256" key="9">
    <source>
        <dbReference type="ARBA" id="ARBA00022723"/>
    </source>
</evidence>